<keyword evidence="1" id="KW-0472">Membrane</keyword>
<gene>
    <name evidence="2" type="ORF">K505DRAFT_362060</name>
</gene>
<organism evidence="2 3">
    <name type="scientific">Melanomma pulvis-pyrius CBS 109.77</name>
    <dbReference type="NCBI Taxonomy" id="1314802"/>
    <lineage>
        <taxon>Eukaryota</taxon>
        <taxon>Fungi</taxon>
        <taxon>Dikarya</taxon>
        <taxon>Ascomycota</taxon>
        <taxon>Pezizomycotina</taxon>
        <taxon>Dothideomycetes</taxon>
        <taxon>Pleosporomycetidae</taxon>
        <taxon>Pleosporales</taxon>
        <taxon>Melanommataceae</taxon>
        <taxon>Melanomma</taxon>
    </lineage>
</organism>
<protein>
    <submittedName>
        <fullName evidence="2">Uncharacterized protein</fullName>
    </submittedName>
</protein>
<accession>A0A6A6XBR3</accession>
<dbReference type="AlphaFoldDB" id="A0A6A6XBR3"/>
<evidence type="ECO:0000256" key="1">
    <source>
        <dbReference type="SAM" id="Phobius"/>
    </source>
</evidence>
<proteinExistence type="predicted"/>
<name>A0A6A6XBR3_9PLEO</name>
<dbReference type="OrthoDB" id="5428890at2759"/>
<evidence type="ECO:0000313" key="3">
    <source>
        <dbReference type="Proteomes" id="UP000799757"/>
    </source>
</evidence>
<feature type="transmembrane region" description="Helical" evidence="1">
    <location>
        <begin position="93"/>
        <end position="118"/>
    </location>
</feature>
<evidence type="ECO:0000313" key="2">
    <source>
        <dbReference type="EMBL" id="KAF2793355.1"/>
    </source>
</evidence>
<reference evidence="2" key="1">
    <citation type="journal article" date="2020" name="Stud. Mycol.">
        <title>101 Dothideomycetes genomes: a test case for predicting lifestyles and emergence of pathogens.</title>
        <authorList>
            <person name="Haridas S."/>
            <person name="Albert R."/>
            <person name="Binder M."/>
            <person name="Bloem J."/>
            <person name="Labutti K."/>
            <person name="Salamov A."/>
            <person name="Andreopoulos B."/>
            <person name="Baker S."/>
            <person name="Barry K."/>
            <person name="Bills G."/>
            <person name="Bluhm B."/>
            <person name="Cannon C."/>
            <person name="Castanera R."/>
            <person name="Culley D."/>
            <person name="Daum C."/>
            <person name="Ezra D."/>
            <person name="Gonzalez J."/>
            <person name="Henrissat B."/>
            <person name="Kuo A."/>
            <person name="Liang C."/>
            <person name="Lipzen A."/>
            <person name="Lutzoni F."/>
            <person name="Magnuson J."/>
            <person name="Mondo S."/>
            <person name="Nolan M."/>
            <person name="Ohm R."/>
            <person name="Pangilinan J."/>
            <person name="Park H.-J."/>
            <person name="Ramirez L."/>
            <person name="Alfaro M."/>
            <person name="Sun H."/>
            <person name="Tritt A."/>
            <person name="Yoshinaga Y."/>
            <person name="Zwiers L.-H."/>
            <person name="Turgeon B."/>
            <person name="Goodwin S."/>
            <person name="Spatafora J."/>
            <person name="Crous P."/>
            <person name="Grigoriev I."/>
        </authorList>
    </citation>
    <scope>NUCLEOTIDE SEQUENCE</scope>
    <source>
        <strain evidence="2">CBS 109.77</strain>
    </source>
</reference>
<keyword evidence="1" id="KW-1133">Transmembrane helix</keyword>
<sequence>MQPHSQFHAHQVDQRVLKSQNDPLLCRLCFEDCRDEPLFIQLDMFDLENTYNLDPDFSYFAERLSRLQDFVENQCPNDWKILWRDRQDVAKFWTIWAVILCGFLTLVLAIIPTVLAGLQLRSK</sequence>
<dbReference type="EMBL" id="MU001931">
    <property type="protein sequence ID" value="KAF2793355.1"/>
    <property type="molecule type" value="Genomic_DNA"/>
</dbReference>
<keyword evidence="1" id="KW-0812">Transmembrane</keyword>
<dbReference type="Proteomes" id="UP000799757">
    <property type="component" value="Unassembled WGS sequence"/>
</dbReference>
<keyword evidence="3" id="KW-1185">Reference proteome</keyword>